<proteinExistence type="predicted"/>
<dbReference type="Pfam" id="PF12666">
    <property type="entry name" value="PrgI"/>
    <property type="match status" value="1"/>
</dbReference>
<dbReference type="AlphaFoldDB" id="A0A0G0BA12"/>
<evidence type="ECO:0000313" key="3">
    <source>
        <dbReference type="Proteomes" id="UP000033866"/>
    </source>
</evidence>
<organism evidence="2 3">
    <name type="scientific">candidate division WS6 bacterium GW2011_GWE1_34_7</name>
    <dbReference type="NCBI Taxonomy" id="1619093"/>
    <lineage>
        <taxon>Bacteria</taxon>
        <taxon>Candidatus Dojkabacteria</taxon>
    </lineage>
</organism>
<dbReference type="EMBL" id="LBPV01000003">
    <property type="protein sequence ID" value="KKP66174.1"/>
    <property type="molecule type" value="Genomic_DNA"/>
</dbReference>
<keyword evidence="1" id="KW-1133">Transmembrane helix</keyword>
<dbReference type="Proteomes" id="UP000033866">
    <property type="component" value="Unassembled WGS sequence"/>
</dbReference>
<dbReference type="InterPro" id="IPR024414">
    <property type="entry name" value="Uncharacterised_PrgI"/>
</dbReference>
<accession>A0A0G0BA12</accession>
<evidence type="ECO:0000256" key="1">
    <source>
        <dbReference type="SAM" id="Phobius"/>
    </source>
</evidence>
<sequence length="285" mass="32500">MRQHAIPQNVLDVEFKLFTKFTLREFTYLAIGISAGGIFLFYTTRGEIPGVIGIPIFAIFSALGAFFALVPINDQPADKFIINYFTAINKPTQRVWLNNALKNQRSKPTLPQTELPETKVIGGSKIPVKKVEIFQETPGDDILNEDNAQILEQDNKIIDTKEEKEESNQPRFLDNTDNVITITDDNISRYQFPIKSIDKLPGNINIWLCTKDNQPLPGINTYLKDINDKILYANRTGPNGYFLTNKEYPEGVYNIEFEGLKTKMQNIRLVRTKDTSKLPLRITLK</sequence>
<protein>
    <recommendedName>
        <fullName evidence="4">PrgI family protein</fullName>
    </recommendedName>
</protein>
<name>A0A0G0BA12_9BACT</name>
<comment type="caution">
    <text evidence="2">The sequence shown here is derived from an EMBL/GenBank/DDBJ whole genome shotgun (WGS) entry which is preliminary data.</text>
</comment>
<feature type="transmembrane region" description="Helical" evidence="1">
    <location>
        <begin position="50"/>
        <end position="70"/>
    </location>
</feature>
<evidence type="ECO:0008006" key="4">
    <source>
        <dbReference type="Google" id="ProtNLM"/>
    </source>
</evidence>
<keyword evidence="1" id="KW-0472">Membrane</keyword>
<gene>
    <name evidence="2" type="ORF">UR61_C0003G0012</name>
</gene>
<keyword evidence="1" id="KW-0812">Transmembrane</keyword>
<evidence type="ECO:0000313" key="2">
    <source>
        <dbReference type="EMBL" id="KKP66174.1"/>
    </source>
</evidence>
<feature type="transmembrane region" description="Helical" evidence="1">
    <location>
        <begin position="26"/>
        <end position="44"/>
    </location>
</feature>
<reference evidence="2 3" key="1">
    <citation type="journal article" date="2015" name="Nature">
        <title>rRNA introns, odd ribosomes, and small enigmatic genomes across a large radiation of phyla.</title>
        <authorList>
            <person name="Brown C.T."/>
            <person name="Hug L.A."/>
            <person name="Thomas B.C."/>
            <person name="Sharon I."/>
            <person name="Castelle C.J."/>
            <person name="Singh A."/>
            <person name="Wilkins M.J."/>
            <person name="Williams K.H."/>
            <person name="Banfield J.F."/>
        </authorList>
    </citation>
    <scope>NUCLEOTIDE SEQUENCE [LARGE SCALE GENOMIC DNA]</scope>
</reference>